<keyword evidence="1 6" id="KW-0479">Metal-binding</keyword>
<evidence type="ECO:0000256" key="4">
    <source>
        <dbReference type="ARBA" id="ARBA00023125"/>
    </source>
</evidence>
<feature type="compositionally biased region" description="Basic and acidic residues" evidence="7">
    <location>
        <begin position="1"/>
        <end position="10"/>
    </location>
</feature>
<gene>
    <name evidence="9" type="ORF">QJS04_geneDACA006106</name>
</gene>
<reference evidence="9" key="1">
    <citation type="journal article" date="2023" name="Nat. Commun.">
        <title>Diploid and tetraploid genomes of Acorus and the evolution of monocots.</title>
        <authorList>
            <person name="Ma L."/>
            <person name="Liu K.W."/>
            <person name="Li Z."/>
            <person name="Hsiao Y.Y."/>
            <person name="Qi Y."/>
            <person name="Fu T."/>
            <person name="Tang G.D."/>
            <person name="Zhang D."/>
            <person name="Sun W.H."/>
            <person name="Liu D.K."/>
            <person name="Li Y."/>
            <person name="Chen G.Z."/>
            <person name="Liu X.D."/>
            <person name="Liao X.Y."/>
            <person name="Jiang Y.T."/>
            <person name="Yu X."/>
            <person name="Hao Y."/>
            <person name="Huang J."/>
            <person name="Zhao X.W."/>
            <person name="Ke S."/>
            <person name="Chen Y.Y."/>
            <person name="Wu W.L."/>
            <person name="Hsu J.L."/>
            <person name="Lin Y.F."/>
            <person name="Huang M.D."/>
            <person name="Li C.Y."/>
            <person name="Huang L."/>
            <person name="Wang Z.W."/>
            <person name="Zhao X."/>
            <person name="Zhong W.Y."/>
            <person name="Peng D.H."/>
            <person name="Ahmad S."/>
            <person name="Lan S."/>
            <person name="Zhang J.S."/>
            <person name="Tsai W.C."/>
            <person name="Van de Peer Y."/>
            <person name="Liu Z.J."/>
        </authorList>
    </citation>
    <scope>NUCLEOTIDE SEQUENCE</scope>
    <source>
        <strain evidence="9">SCP</strain>
    </source>
</reference>
<dbReference type="PANTHER" id="PTHR14493:SF87">
    <property type="entry name" value="ZINC FINGER CCCH DOMAIN-CONTAINING PROTEIN 66"/>
    <property type="match status" value="1"/>
</dbReference>
<dbReference type="InterPro" id="IPR036770">
    <property type="entry name" value="Ankyrin_rpt-contain_sf"/>
</dbReference>
<dbReference type="InterPro" id="IPR045234">
    <property type="entry name" value="Unkempt-like"/>
</dbReference>
<evidence type="ECO:0000256" key="1">
    <source>
        <dbReference type="ARBA" id="ARBA00022723"/>
    </source>
</evidence>
<dbReference type="Pfam" id="PF25512">
    <property type="entry name" value="zf-CCCH_AtC3H23"/>
    <property type="match status" value="1"/>
</dbReference>
<dbReference type="GO" id="GO:0003677">
    <property type="term" value="F:DNA binding"/>
    <property type="evidence" value="ECO:0007669"/>
    <property type="project" value="UniProtKB-KW"/>
</dbReference>
<dbReference type="InterPro" id="IPR000571">
    <property type="entry name" value="Znf_CCCH"/>
</dbReference>
<dbReference type="Gene3D" id="3.30.1370.210">
    <property type="match status" value="1"/>
</dbReference>
<dbReference type="SUPFAM" id="SSF48403">
    <property type="entry name" value="Ankyrin repeat"/>
    <property type="match status" value="1"/>
</dbReference>
<evidence type="ECO:0000256" key="6">
    <source>
        <dbReference type="PROSITE-ProRule" id="PRU00723"/>
    </source>
</evidence>
<feature type="domain" description="C3H1-type" evidence="8">
    <location>
        <begin position="268"/>
        <end position="296"/>
    </location>
</feature>
<evidence type="ECO:0000256" key="2">
    <source>
        <dbReference type="ARBA" id="ARBA00022771"/>
    </source>
</evidence>
<dbReference type="GO" id="GO:0010468">
    <property type="term" value="P:regulation of gene expression"/>
    <property type="evidence" value="ECO:0007669"/>
    <property type="project" value="UniProtKB-ARBA"/>
</dbReference>
<dbReference type="Proteomes" id="UP001179952">
    <property type="component" value="Unassembled WGS sequence"/>
</dbReference>
<feature type="zinc finger region" description="C3H1-type" evidence="6">
    <location>
        <begin position="268"/>
        <end position="296"/>
    </location>
</feature>
<feature type="region of interest" description="Disordered" evidence="7">
    <location>
        <begin position="334"/>
        <end position="370"/>
    </location>
</feature>
<dbReference type="InterPro" id="IPR057444">
    <property type="entry name" value="Znf-CCCH_AtC3H23-like"/>
</dbReference>
<keyword evidence="3 6" id="KW-0862">Zinc</keyword>
<dbReference type="PANTHER" id="PTHR14493">
    <property type="entry name" value="UNKEMPT FAMILY MEMBER"/>
    <property type="match status" value="1"/>
</dbReference>
<feature type="region of interest" description="Disordered" evidence="7">
    <location>
        <begin position="1"/>
        <end position="22"/>
    </location>
</feature>
<dbReference type="GO" id="GO:0008270">
    <property type="term" value="F:zinc ion binding"/>
    <property type="evidence" value="ECO:0007669"/>
    <property type="project" value="UniProtKB-KW"/>
</dbReference>
<keyword evidence="4" id="KW-0238">DNA-binding</keyword>
<dbReference type="PROSITE" id="PS50103">
    <property type="entry name" value="ZF_C3H1"/>
    <property type="match status" value="1"/>
</dbReference>
<dbReference type="EMBL" id="JAUJYN010000005">
    <property type="protein sequence ID" value="KAK1270124.1"/>
    <property type="molecule type" value="Genomic_DNA"/>
</dbReference>
<feature type="repeat" description="ANK" evidence="5">
    <location>
        <begin position="127"/>
        <end position="162"/>
    </location>
</feature>
<evidence type="ECO:0000259" key="8">
    <source>
        <dbReference type="PROSITE" id="PS50103"/>
    </source>
</evidence>
<dbReference type="SMART" id="SM00248">
    <property type="entry name" value="ANK"/>
    <property type="match status" value="2"/>
</dbReference>
<proteinExistence type="predicted"/>
<keyword evidence="10" id="KW-1185">Reference proteome</keyword>
<evidence type="ECO:0000313" key="10">
    <source>
        <dbReference type="Proteomes" id="UP001179952"/>
    </source>
</evidence>
<comment type="caution">
    <text evidence="9">The sequence shown here is derived from an EMBL/GenBank/DDBJ whole genome shotgun (WGS) entry which is preliminary data.</text>
</comment>
<evidence type="ECO:0000256" key="5">
    <source>
        <dbReference type="PROSITE-ProRule" id="PRU00023"/>
    </source>
</evidence>
<organism evidence="9 10">
    <name type="scientific">Acorus gramineus</name>
    <name type="common">Dwarf sweet flag</name>
    <dbReference type="NCBI Taxonomy" id="55184"/>
    <lineage>
        <taxon>Eukaryota</taxon>
        <taxon>Viridiplantae</taxon>
        <taxon>Streptophyta</taxon>
        <taxon>Embryophyta</taxon>
        <taxon>Tracheophyta</taxon>
        <taxon>Spermatophyta</taxon>
        <taxon>Magnoliopsida</taxon>
        <taxon>Liliopsida</taxon>
        <taxon>Acoraceae</taxon>
        <taxon>Acorus</taxon>
    </lineage>
</organism>
<evidence type="ECO:0000256" key="3">
    <source>
        <dbReference type="ARBA" id="ARBA00022833"/>
    </source>
</evidence>
<name>A0AAV9B1K2_ACOGR</name>
<feature type="compositionally biased region" description="Polar residues" evidence="7">
    <location>
        <begin position="334"/>
        <end position="346"/>
    </location>
</feature>
<protein>
    <submittedName>
        <fullName evidence="9">Zinc finger CCCH domain-containing protein 66</fullName>
    </submittedName>
</protein>
<dbReference type="Pfam" id="PF00642">
    <property type="entry name" value="zf-CCCH"/>
    <property type="match status" value="1"/>
</dbReference>
<reference evidence="9" key="2">
    <citation type="submission" date="2023-06" db="EMBL/GenBank/DDBJ databases">
        <authorList>
            <person name="Ma L."/>
            <person name="Liu K.-W."/>
            <person name="Li Z."/>
            <person name="Hsiao Y.-Y."/>
            <person name="Qi Y."/>
            <person name="Fu T."/>
            <person name="Tang G."/>
            <person name="Zhang D."/>
            <person name="Sun W.-H."/>
            <person name="Liu D.-K."/>
            <person name="Li Y."/>
            <person name="Chen G.-Z."/>
            <person name="Liu X.-D."/>
            <person name="Liao X.-Y."/>
            <person name="Jiang Y.-T."/>
            <person name="Yu X."/>
            <person name="Hao Y."/>
            <person name="Huang J."/>
            <person name="Zhao X.-W."/>
            <person name="Ke S."/>
            <person name="Chen Y.-Y."/>
            <person name="Wu W.-L."/>
            <person name="Hsu J.-L."/>
            <person name="Lin Y.-F."/>
            <person name="Huang M.-D."/>
            <person name="Li C.-Y."/>
            <person name="Huang L."/>
            <person name="Wang Z.-W."/>
            <person name="Zhao X."/>
            <person name="Zhong W.-Y."/>
            <person name="Peng D.-H."/>
            <person name="Ahmad S."/>
            <person name="Lan S."/>
            <person name="Zhang J.-S."/>
            <person name="Tsai W.-C."/>
            <person name="Van De Peer Y."/>
            <person name="Liu Z.-J."/>
        </authorList>
    </citation>
    <scope>NUCLEOTIDE SEQUENCE</scope>
    <source>
        <strain evidence="9">SCP</strain>
        <tissue evidence="9">Leaves</tissue>
    </source>
</reference>
<dbReference type="Gene3D" id="1.25.40.20">
    <property type="entry name" value="Ankyrin repeat-containing domain"/>
    <property type="match status" value="1"/>
</dbReference>
<dbReference type="AlphaFoldDB" id="A0AAV9B1K2"/>
<dbReference type="Pfam" id="PF12796">
    <property type="entry name" value="Ank_2"/>
    <property type="match status" value="1"/>
</dbReference>
<accession>A0AAV9B1K2</accession>
<keyword evidence="2 6" id="KW-0863">Zinc-finger</keyword>
<feature type="repeat" description="ANK" evidence="5">
    <location>
        <begin position="90"/>
        <end position="122"/>
    </location>
</feature>
<dbReference type="PROSITE" id="PS50088">
    <property type="entry name" value="ANK_REPEAT"/>
    <property type="match status" value="2"/>
</dbReference>
<dbReference type="InterPro" id="IPR002110">
    <property type="entry name" value="Ankyrin_rpt"/>
</dbReference>
<sequence length="600" mass="64359">MIYRGEEKKNMCGGGTDNTKRKSMYPPPGFSMDGHDQKKDNPINGSILLELAAADDLLGFKRAVESDGLNLDEPSAWYGRTVGSRRMRFEIRSPLMIAALYGSLSVVRYILSSSAASAVVNRRCGSDGATALHLAAAGGSPSAAEAASLLVDASADVDAVDSSGNRPGDVIARTPYNAASVKALECLLKSETLVTPVASSTVAVEAKKEYPVDLTLPDIKTGIYGTDEFRMYSFKVKPCSRAYSHDWTECPYAHPGENARRRDPRRYQYSCVPCPEYRKTGSCARADSCEYAHGVFECWLHPSQYRTRLCKDESACARRVCFFAHKPEELRASVTSPRGLSGSASPFTPPMSPSSGNASPGVSGWGNAVPPPTLQMPLSRLKAALSARDIDFELEMMGVKPRNLEDMFSGASVDPAVVSGLQAMKLRQNSFNSNNNNNMYGSLPSSPARASTAGGFGGMDQSVAAAIMNSRASAFAKQRSLSFCDRSVGAGVNRMSGLGGTGSPLKGNDFSDWGSLDGKLDWGMTQQGGEDLNKLRKSASFAFRNGSPPKSSLGLPPATAPVMEEPDFSWVQSLVKEGGGNDFSSPWIDQYCMEQEQMVA</sequence>
<dbReference type="SMART" id="SM00356">
    <property type="entry name" value="ZnF_C3H1"/>
    <property type="match status" value="2"/>
</dbReference>
<evidence type="ECO:0000313" key="9">
    <source>
        <dbReference type="EMBL" id="KAK1270124.1"/>
    </source>
</evidence>
<dbReference type="PROSITE" id="PS50297">
    <property type="entry name" value="ANK_REP_REGION"/>
    <property type="match status" value="1"/>
</dbReference>
<evidence type="ECO:0000256" key="7">
    <source>
        <dbReference type="SAM" id="MobiDB-lite"/>
    </source>
</evidence>
<keyword evidence="5" id="KW-0040">ANK repeat</keyword>